<evidence type="ECO:0000313" key="2">
    <source>
        <dbReference type="EMBL" id="ADY36298.1"/>
    </source>
</evidence>
<dbReference type="HOGENOM" id="CLU_116617_7_0_10"/>
<dbReference type="RefSeq" id="WP_013617729.1">
    <property type="nucleotide sequence ID" value="NC_015164.1"/>
</dbReference>
<dbReference type="InterPro" id="IPR002850">
    <property type="entry name" value="PIN_toxin-like"/>
</dbReference>
<evidence type="ECO:0000313" key="3">
    <source>
        <dbReference type="Proteomes" id="UP000007486"/>
    </source>
</evidence>
<sequence>MSRIVLDTNCLIQSIPYKSRYHKVWMSFVKGENTFCVSNEIIEEYAEVLHRLTDYETADYVVKTILNSPFVELITPYFHFNLITADPDDNKFVDCAISANARYIVTNDHHYDVLKSINFPNVNVINIKQFCLELD</sequence>
<dbReference type="AlphaFoldDB" id="F0R170"/>
<proteinExistence type="predicted"/>
<dbReference type="PANTHER" id="PTHR34610:SF3">
    <property type="entry name" value="SSL7007 PROTEIN"/>
    <property type="match status" value="1"/>
</dbReference>
<protein>
    <recommendedName>
        <fullName evidence="1">PIN domain-containing protein</fullName>
    </recommendedName>
</protein>
<gene>
    <name evidence="2" type="ordered locus">Bacsa_1737</name>
</gene>
<keyword evidence="3" id="KW-1185">Reference proteome</keyword>
<dbReference type="NCBIfam" id="TIGR00305">
    <property type="entry name" value="putative toxin-antitoxin system toxin component, PIN family"/>
    <property type="match status" value="1"/>
</dbReference>
<evidence type="ECO:0000259" key="1">
    <source>
        <dbReference type="SMART" id="SM00670"/>
    </source>
</evidence>
<dbReference type="InterPro" id="IPR029060">
    <property type="entry name" value="PIN-like_dom_sf"/>
</dbReference>
<accession>F0R170</accession>
<dbReference type="SUPFAM" id="SSF88723">
    <property type="entry name" value="PIN domain-like"/>
    <property type="match status" value="1"/>
</dbReference>
<dbReference type="SMART" id="SM00670">
    <property type="entry name" value="PINc"/>
    <property type="match status" value="1"/>
</dbReference>
<organism evidence="2 3">
    <name type="scientific">Phocaeicola salanitronis (strain DSM 18170 / JCM 13657 / CCUG 60908 / BL78)</name>
    <name type="common">Bacteroides salanitronis</name>
    <dbReference type="NCBI Taxonomy" id="667015"/>
    <lineage>
        <taxon>Bacteria</taxon>
        <taxon>Pseudomonadati</taxon>
        <taxon>Bacteroidota</taxon>
        <taxon>Bacteroidia</taxon>
        <taxon>Bacteroidales</taxon>
        <taxon>Bacteroidaceae</taxon>
        <taxon>Phocaeicola</taxon>
    </lineage>
</organism>
<feature type="domain" description="PIN" evidence="1">
    <location>
        <begin position="2"/>
        <end position="113"/>
    </location>
</feature>
<dbReference type="InterPro" id="IPR002716">
    <property type="entry name" value="PIN_dom"/>
</dbReference>
<dbReference type="PANTHER" id="PTHR34610">
    <property type="entry name" value="SSL7007 PROTEIN"/>
    <property type="match status" value="1"/>
</dbReference>
<reference evidence="2 3" key="1">
    <citation type="journal article" date="2011" name="Stand. Genomic Sci.">
        <title>Complete genome sequence of Bacteroides salanitronis type strain (BL78).</title>
        <authorList>
            <person name="Gronow S."/>
            <person name="Held B."/>
            <person name="Lucas S."/>
            <person name="Lapidus A."/>
            <person name="Del Rio T.G."/>
            <person name="Nolan M."/>
            <person name="Tice H."/>
            <person name="Deshpande S."/>
            <person name="Cheng J.F."/>
            <person name="Pitluck S."/>
            <person name="Liolios K."/>
            <person name="Pagani I."/>
            <person name="Ivanova N."/>
            <person name="Mavromatis K."/>
            <person name="Pati A."/>
            <person name="Tapia R."/>
            <person name="Han C."/>
            <person name="Goodwin L."/>
            <person name="Chen A."/>
            <person name="Palaniappan K."/>
            <person name="Land M."/>
            <person name="Hauser L."/>
            <person name="Chang Y.J."/>
            <person name="Jeffries C.D."/>
            <person name="Brambilla E.M."/>
            <person name="Rohde M."/>
            <person name="Goker M."/>
            <person name="Detter J.C."/>
            <person name="Woyke T."/>
            <person name="Bristow J."/>
            <person name="Markowitz V."/>
            <person name="Hugenholtz P."/>
            <person name="Kyrpides N.C."/>
            <person name="Klenk H.P."/>
            <person name="Eisen J.A."/>
        </authorList>
    </citation>
    <scope>NUCLEOTIDE SEQUENCE [LARGE SCALE GENOMIC DNA]</scope>
    <source>
        <strain evidence="2 3">DSM 18170</strain>
    </source>
</reference>
<dbReference type="KEGG" id="bsa:Bacsa_1737"/>
<dbReference type="EMBL" id="CP002530">
    <property type="protein sequence ID" value="ADY36298.1"/>
    <property type="molecule type" value="Genomic_DNA"/>
</dbReference>
<dbReference type="OrthoDB" id="9802590at2"/>
<dbReference type="Pfam" id="PF13470">
    <property type="entry name" value="PIN_3"/>
    <property type="match status" value="1"/>
</dbReference>
<dbReference type="Gene3D" id="3.40.50.1010">
    <property type="entry name" value="5'-nuclease"/>
    <property type="match status" value="1"/>
</dbReference>
<dbReference type="Proteomes" id="UP000007486">
    <property type="component" value="Chromosome"/>
</dbReference>
<name>F0R170_PHOSB</name>
<dbReference type="eggNOG" id="COG1569">
    <property type="taxonomic scope" value="Bacteria"/>
</dbReference>